<name>A0ACB9MY03_BAUVA</name>
<organism evidence="1 2">
    <name type="scientific">Bauhinia variegata</name>
    <name type="common">Purple orchid tree</name>
    <name type="synonym">Phanera variegata</name>
    <dbReference type="NCBI Taxonomy" id="167791"/>
    <lineage>
        <taxon>Eukaryota</taxon>
        <taxon>Viridiplantae</taxon>
        <taxon>Streptophyta</taxon>
        <taxon>Embryophyta</taxon>
        <taxon>Tracheophyta</taxon>
        <taxon>Spermatophyta</taxon>
        <taxon>Magnoliopsida</taxon>
        <taxon>eudicotyledons</taxon>
        <taxon>Gunneridae</taxon>
        <taxon>Pentapetalae</taxon>
        <taxon>rosids</taxon>
        <taxon>fabids</taxon>
        <taxon>Fabales</taxon>
        <taxon>Fabaceae</taxon>
        <taxon>Cercidoideae</taxon>
        <taxon>Cercideae</taxon>
        <taxon>Bauhiniinae</taxon>
        <taxon>Bauhinia</taxon>
    </lineage>
</organism>
<proteinExistence type="predicted"/>
<evidence type="ECO:0000313" key="1">
    <source>
        <dbReference type="EMBL" id="KAI4328556.1"/>
    </source>
</evidence>
<protein>
    <submittedName>
        <fullName evidence="1">Uncharacterized protein</fullName>
    </submittedName>
</protein>
<keyword evidence="2" id="KW-1185">Reference proteome</keyword>
<evidence type="ECO:0000313" key="2">
    <source>
        <dbReference type="Proteomes" id="UP000828941"/>
    </source>
</evidence>
<accession>A0ACB9MY03</accession>
<dbReference type="EMBL" id="CM039433">
    <property type="protein sequence ID" value="KAI4328556.1"/>
    <property type="molecule type" value="Genomic_DNA"/>
</dbReference>
<comment type="caution">
    <text evidence="1">The sequence shown here is derived from an EMBL/GenBank/DDBJ whole genome shotgun (WGS) entry which is preliminary data.</text>
</comment>
<reference evidence="1 2" key="1">
    <citation type="journal article" date="2022" name="DNA Res.">
        <title>Chromosomal-level genome assembly of the orchid tree Bauhinia variegata (Leguminosae; Cercidoideae) supports the allotetraploid origin hypothesis of Bauhinia.</title>
        <authorList>
            <person name="Zhong Y."/>
            <person name="Chen Y."/>
            <person name="Zheng D."/>
            <person name="Pang J."/>
            <person name="Liu Y."/>
            <person name="Luo S."/>
            <person name="Meng S."/>
            <person name="Qian L."/>
            <person name="Wei D."/>
            <person name="Dai S."/>
            <person name="Zhou R."/>
        </authorList>
    </citation>
    <scope>NUCLEOTIDE SEQUENCE [LARGE SCALE GENOMIC DNA]</scope>
    <source>
        <strain evidence="1">BV-YZ2020</strain>
    </source>
</reference>
<gene>
    <name evidence="1" type="ORF">L6164_020900</name>
</gene>
<dbReference type="Proteomes" id="UP000828941">
    <property type="component" value="Chromosome 8"/>
</dbReference>
<sequence length="983" mass="108371">MCGIALILSGIRIDCSSLLFDSTCPARTAENLVFSIEDLKAALLRRGPDSLGAKKVFLQFDTSGQKLISSSFEDDEALEKEMEKLHIINSNGKNGRVFSENGRCNTSNEYFDIQKSVVELHFIGATLQLRGINPLVQPLVDPSGNILVYNGEIFGGLHIATDCNDAEFLMHTLGRYCTCDTHLHAKVCNCVAIGQSSIPDVLSTIKGPWAVIYWQDSSRTLWFGRDAFGRRSLLVHWPTIVEPTFMLSSVSPASPDGLASGSLCYWEELPCGIYSISFDASSSNGCLVGEVKRHEYTNPVLKELIKWERDSIEPKSEDLQTSQCSVEVSIQTPAHTFLNALKESMLRRTSLYRIYEVATSDVPVAVLFSGGLDSMILAALLDRCLDPSYEIDLLNVSFDGQSAPDRISSKAGLKELKRVAPSRRWKLVEIDADLSKLTFETDHVMSLINPANTYMDLNIGIALWLAAGGDGWVSEGDGDYDDDNHVRVKYKSKARIVLVGSGADEQCAGYGRHRTSYRRGSWMGLHKEMRLDMQRIWKRNLGRDDRCIADHGKEARFPFLDEDVIRILLDVPLWEVANLDQPTGIGDKKILREVAQLLGLYDAAVLPKRAIQFGSRIARESNRQNFGSNRAANQASAGSVTIHRKFNPRKDENHCVVGDRRTMPNLKKLLERTGCRVDGLKRKKRTLGEPSSQSRTDVAAFSKKARSSENFQLPPPSTEPITLGNLPNSRHEDVVGLSPTQFVPLLFDGENVTVGRGWGSFILDSLPQGGPFDAHPNPTVDAEVGGTSDVNNSLTAHDEAGDSARDGPAPIPLEELFSLLDPTDLMSEFRDVPLDAILGQIAIGFIDQICTINRHLGMVQVVHDRIKSDATEMDRLRAAKDAAEKRATLAEKKVAAFEAKIRAAEDKVAATEVKVKTAEDRASTTVFKWAELGNKLSSIEEELTKVKVEMADLKEREVAASLLGLSSEDKLGQALAKRNLSLA</sequence>